<dbReference type="InterPro" id="IPR056924">
    <property type="entry name" value="SH3_Tf2-1"/>
</dbReference>
<dbReference type="InterPro" id="IPR000477">
    <property type="entry name" value="RT_dom"/>
</dbReference>
<dbReference type="SUPFAM" id="SSF56672">
    <property type="entry name" value="DNA/RNA polymerases"/>
    <property type="match status" value="1"/>
</dbReference>
<dbReference type="FunFam" id="3.10.10.10:FF:000007">
    <property type="entry name" value="Retrovirus-related Pol polyprotein from transposon 17.6-like Protein"/>
    <property type="match status" value="1"/>
</dbReference>
<dbReference type="Pfam" id="PF00078">
    <property type="entry name" value="RVT_1"/>
    <property type="match status" value="1"/>
</dbReference>
<dbReference type="Pfam" id="PF00665">
    <property type="entry name" value="rve"/>
    <property type="match status" value="1"/>
</dbReference>
<accession>A0A388M6H1</accession>
<dbReference type="CDD" id="cd01647">
    <property type="entry name" value="RT_LTR"/>
    <property type="match status" value="1"/>
</dbReference>
<evidence type="ECO:0000256" key="7">
    <source>
        <dbReference type="ARBA" id="ARBA00022918"/>
    </source>
</evidence>
<evidence type="ECO:0000256" key="3">
    <source>
        <dbReference type="ARBA" id="ARBA00022695"/>
    </source>
</evidence>
<dbReference type="PANTHER" id="PTHR37984:SF5">
    <property type="entry name" value="PROTEIN NYNRIN-LIKE"/>
    <property type="match status" value="1"/>
</dbReference>
<dbReference type="InterPro" id="IPR001584">
    <property type="entry name" value="Integrase_cat-core"/>
</dbReference>
<keyword evidence="1" id="KW-0645">Protease</keyword>
<feature type="region of interest" description="Disordered" evidence="10">
    <location>
        <begin position="183"/>
        <end position="213"/>
    </location>
</feature>
<feature type="region of interest" description="Disordered" evidence="10">
    <location>
        <begin position="1"/>
        <end position="23"/>
    </location>
</feature>
<keyword evidence="9" id="KW-0175">Coiled coil</keyword>
<dbReference type="InterPro" id="IPR043128">
    <property type="entry name" value="Rev_trsase/Diguanyl_cyclase"/>
</dbReference>
<evidence type="ECO:0000256" key="1">
    <source>
        <dbReference type="ARBA" id="ARBA00022670"/>
    </source>
</evidence>
<keyword evidence="14" id="KW-1185">Reference proteome</keyword>
<dbReference type="SUPFAM" id="SSF53098">
    <property type="entry name" value="Ribonuclease H-like"/>
    <property type="match status" value="1"/>
</dbReference>
<dbReference type="Proteomes" id="UP000265515">
    <property type="component" value="Unassembled WGS sequence"/>
</dbReference>
<dbReference type="PROSITE" id="PS50878">
    <property type="entry name" value="RT_POL"/>
    <property type="match status" value="1"/>
</dbReference>
<keyword evidence="2" id="KW-0808">Transferase</keyword>
<dbReference type="Pfam" id="PF24626">
    <property type="entry name" value="SH3_Tf2-1"/>
    <property type="match status" value="1"/>
</dbReference>
<dbReference type="SUPFAM" id="SSF54160">
    <property type="entry name" value="Chromo domain-like"/>
    <property type="match status" value="1"/>
</dbReference>
<dbReference type="OrthoDB" id="2013610at2759"/>
<evidence type="ECO:0000313" key="14">
    <source>
        <dbReference type="Proteomes" id="UP000265515"/>
    </source>
</evidence>
<dbReference type="GO" id="GO:0004519">
    <property type="term" value="F:endonuclease activity"/>
    <property type="evidence" value="ECO:0007669"/>
    <property type="project" value="UniProtKB-KW"/>
</dbReference>
<name>A0A388M6H1_CHABU</name>
<dbReference type="GO" id="GO:0003964">
    <property type="term" value="F:RNA-directed DNA polymerase activity"/>
    <property type="evidence" value="ECO:0007669"/>
    <property type="project" value="UniProtKB-KW"/>
</dbReference>
<proteinExistence type="predicted"/>
<keyword evidence="3" id="KW-0548">Nucleotidyltransferase</keyword>
<reference evidence="13 14" key="1">
    <citation type="journal article" date="2018" name="Cell">
        <title>The Chara Genome: Secondary Complexity and Implications for Plant Terrestrialization.</title>
        <authorList>
            <person name="Nishiyama T."/>
            <person name="Sakayama H."/>
            <person name="Vries J.D."/>
            <person name="Buschmann H."/>
            <person name="Saint-Marcoux D."/>
            <person name="Ullrich K.K."/>
            <person name="Haas F.B."/>
            <person name="Vanderstraeten L."/>
            <person name="Becker D."/>
            <person name="Lang D."/>
            <person name="Vosolsobe S."/>
            <person name="Rombauts S."/>
            <person name="Wilhelmsson P.K.I."/>
            <person name="Janitza P."/>
            <person name="Kern R."/>
            <person name="Heyl A."/>
            <person name="Rumpler F."/>
            <person name="Villalobos L.I.A.C."/>
            <person name="Clay J.M."/>
            <person name="Skokan R."/>
            <person name="Toyoda A."/>
            <person name="Suzuki Y."/>
            <person name="Kagoshima H."/>
            <person name="Schijlen E."/>
            <person name="Tajeshwar N."/>
            <person name="Catarino B."/>
            <person name="Hetherington A.J."/>
            <person name="Saltykova A."/>
            <person name="Bonnot C."/>
            <person name="Breuninger H."/>
            <person name="Symeonidi A."/>
            <person name="Radhakrishnan G.V."/>
            <person name="Van Nieuwerburgh F."/>
            <person name="Deforce D."/>
            <person name="Chang C."/>
            <person name="Karol K.G."/>
            <person name="Hedrich R."/>
            <person name="Ulvskov P."/>
            <person name="Glockner G."/>
            <person name="Delwiche C.F."/>
            <person name="Petrasek J."/>
            <person name="Van de Peer Y."/>
            <person name="Friml J."/>
            <person name="Beilby M."/>
            <person name="Dolan L."/>
            <person name="Kohara Y."/>
            <person name="Sugano S."/>
            <person name="Fujiyama A."/>
            <person name="Delaux P.-M."/>
            <person name="Quint M."/>
            <person name="TheiBen G."/>
            <person name="Hagemann M."/>
            <person name="Harholt J."/>
            <person name="Dunand C."/>
            <person name="Zachgo S."/>
            <person name="Langdale J."/>
            <person name="Maumus F."/>
            <person name="Straeten D.V.D."/>
            <person name="Gould S.B."/>
            <person name="Rensing S.A."/>
        </authorList>
    </citation>
    <scope>NUCLEOTIDE SEQUENCE [LARGE SCALE GENOMIC DNA]</scope>
    <source>
        <strain evidence="13 14">S276</strain>
    </source>
</reference>
<feature type="domain" description="Integrase catalytic" evidence="12">
    <location>
        <begin position="1063"/>
        <end position="1223"/>
    </location>
</feature>
<dbReference type="GO" id="GO:0015074">
    <property type="term" value="P:DNA integration"/>
    <property type="evidence" value="ECO:0007669"/>
    <property type="project" value="InterPro"/>
</dbReference>
<dbReference type="GO" id="GO:0003676">
    <property type="term" value="F:nucleic acid binding"/>
    <property type="evidence" value="ECO:0007669"/>
    <property type="project" value="InterPro"/>
</dbReference>
<dbReference type="Pfam" id="PF17919">
    <property type="entry name" value="RT_RNaseH_2"/>
    <property type="match status" value="1"/>
</dbReference>
<dbReference type="EMBL" id="BFEA01000786">
    <property type="protein sequence ID" value="GBG90105.1"/>
    <property type="molecule type" value="Genomic_DNA"/>
</dbReference>
<evidence type="ECO:0000256" key="9">
    <source>
        <dbReference type="SAM" id="Coils"/>
    </source>
</evidence>
<gene>
    <name evidence="13" type="ORF">CBR_g50197</name>
</gene>
<protein>
    <recommendedName>
        <fullName evidence="15">Reverse transcriptase</fullName>
    </recommendedName>
</protein>
<evidence type="ECO:0000259" key="12">
    <source>
        <dbReference type="PROSITE" id="PS50994"/>
    </source>
</evidence>
<dbReference type="Gramene" id="GBG90105">
    <property type="protein sequence ID" value="GBG90105"/>
    <property type="gene ID" value="CBR_g50197"/>
</dbReference>
<keyword evidence="5" id="KW-0255">Endonuclease</keyword>
<dbReference type="InterPro" id="IPR012337">
    <property type="entry name" value="RNaseH-like_sf"/>
</dbReference>
<dbReference type="Gene3D" id="3.30.70.270">
    <property type="match status" value="2"/>
</dbReference>
<keyword evidence="4" id="KW-0540">Nuclease</keyword>
<dbReference type="InterPro" id="IPR050951">
    <property type="entry name" value="Retrovirus_Pol_polyprotein"/>
</dbReference>
<evidence type="ECO:0000256" key="6">
    <source>
        <dbReference type="ARBA" id="ARBA00022801"/>
    </source>
</evidence>
<feature type="coiled-coil region" evidence="9">
    <location>
        <begin position="51"/>
        <end position="85"/>
    </location>
</feature>
<dbReference type="InterPro" id="IPR016197">
    <property type="entry name" value="Chromo-like_dom_sf"/>
</dbReference>
<dbReference type="GO" id="GO:0006508">
    <property type="term" value="P:proteolysis"/>
    <property type="evidence" value="ECO:0007669"/>
    <property type="project" value="UniProtKB-KW"/>
</dbReference>
<keyword evidence="6" id="KW-0378">Hydrolase</keyword>
<evidence type="ECO:0000256" key="5">
    <source>
        <dbReference type="ARBA" id="ARBA00022759"/>
    </source>
</evidence>
<evidence type="ECO:0000313" key="13">
    <source>
        <dbReference type="EMBL" id="GBG90105.1"/>
    </source>
</evidence>
<dbReference type="PROSITE" id="PS50994">
    <property type="entry name" value="INTEGRASE"/>
    <property type="match status" value="1"/>
</dbReference>
<dbReference type="InterPro" id="IPR043502">
    <property type="entry name" value="DNA/RNA_pol_sf"/>
</dbReference>
<sequence length="1445" mass="163250">MATSAMVTSAQQTSQASSSGVVGSTVAQTVGQSTGVMASQALVLTPEDVAIQQAALQEAQLQRALGEIKAEKERMIRRRARMQRRGADIEELEMMDLTNMNADLRVVRKALLGVIEMQEHQTTILQDIQQSLAILAGRSQAVPSPPGPGGLSAGPSVQVPVQSVVTQTPSQVAISGQPIVLQPVQPQGSQPQKQQVQQVVPQSPQPGQLQGQPQWVPKTAIAAPKPFTGDKRGEDLDTWLRSVSVKLTLPHEEVLVAASYLEGSAARWLSGLVQLQGYGHDFRAWAASQKLVDFLKLVEERWHDPQEAQKATDAILTLSARSFKSVREATDTVERLICVPGVRYDPQVLLTTYLRCLPMPIRNQLAVEANINMHNFPSFNKKALDLEAKIGHGHNPATDGRKKTLPPNWKAKGRIMFVDNDGSTIELDDDPQLGVGAEAGGETSEGGVVAAVTQQKAPESTCANKQRMVVNDYLQDVECLFPYAGGELRHRVSFLVSDDLPMDILLGMYSVAQPQFDWDRKVVKHTLPGGGTARLHKFKASSLIESYGCMCAAAFYNYYKQNQEEGMYLVYVSTAGEPVKMPPKIEGVVAKYPNLFEEPTGVVEKEVVHAIEIIPGSSIPKGRIYRTSPGELDELRRQLKELVEKGWIRPSVSPYGSPVLFVPRKEEGTLRMCIDYRGLNAITVMNREPLPRIDDLLDRVQGCRYFSKIDLKSGYHQIAIWPEDQHKTAFQTRYGLYEFVVMPFGLCNAPGTFQHAMNRIFHDYLDKFVIVYLDDILIFSKIVEEHVAHLDKVLSLLRQHKFKINGEKCEFGRIRVLYLGHEISAEGLKPDDAKVASICDWPRPQFVTEMRSFLGMTGYYKTFIKNYSIVAAPLTDLTRLNTPWEWTDECEAAFRHLKHALTQYEVLKLPDSDKPFIVTTDASQYGIGAVLAQREGPKLRPVEYMSKKMLSQKLSKSTYEKELYAVYKALTHWRHYLLGRFFILRTDHQTLRWMRTQPVLLDALKRWIEVIEQYDFDPQYLKGEYNKVADALSRRPDFSSALITEFDLTNDVTRSLVEAYREDQFMPGESLSMDFMDTLVTGKSGMRHIFVIVDRFSKYARLIAMPESAKTEYVIRLFKENWVRDFGLPKSIVSDRDVCFTSELWKGAAAEQGTQLQMTSGNHLEANGQAEQLNRVVQHLLRHYIKPNQVDWDEKLALIASLYNNAIHSATGVSPNNLLLTFKPRLPLDFLLPENQSTAAPGTLEFAYRYEQKTQQAVEQMQKAQAAMIESENRHRRPSTFQVGDRVWVKSVELGQEHGISRKLMRQYFGPWEVLDVVGTDPDGPSYVIRIPGHLRTYPVFHASKLAPAKETDQFPSRRSMLPPTMDGEVDIDDIVDHRELPVQRPTGRGRPPKPKLQYRVRFQHHTDPKEDRWFTREELMQTAPQVIAQYERALQKGKRPTIED</sequence>
<comment type="caution">
    <text evidence="13">The sequence shown here is derived from an EMBL/GenBank/DDBJ whole genome shotgun (WGS) entry which is preliminary data.</text>
</comment>
<dbReference type="Gene3D" id="3.10.10.10">
    <property type="entry name" value="HIV Type 1 Reverse Transcriptase, subunit A, domain 1"/>
    <property type="match status" value="1"/>
</dbReference>
<dbReference type="FunFam" id="3.30.70.270:FF:000020">
    <property type="entry name" value="Transposon Tf2-6 polyprotein-like Protein"/>
    <property type="match status" value="1"/>
</dbReference>
<dbReference type="InterPro" id="IPR036397">
    <property type="entry name" value="RNaseH_sf"/>
</dbReference>
<feature type="domain" description="Reverse transcriptase" evidence="11">
    <location>
        <begin position="643"/>
        <end position="823"/>
    </location>
</feature>
<organism evidence="13 14">
    <name type="scientific">Chara braunii</name>
    <name type="common">Braun's stonewort</name>
    <dbReference type="NCBI Taxonomy" id="69332"/>
    <lineage>
        <taxon>Eukaryota</taxon>
        <taxon>Viridiplantae</taxon>
        <taxon>Streptophyta</taxon>
        <taxon>Charophyceae</taxon>
        <taxon>Charales</taxon>
        <taxon>Characeae</taxon>
        <taxon>Chara</taxon>
    </lineage>
</organism>
<evidence type="ECO:0000256" key="4">
    <source>
        <dbReference type="ARBA" id="ARBA00022722"/>
    </source>
</evidence>
<dbReference type="GO" id="GO:0008233">
    <property type="term" value="F:peptidase activity"/>
    <property type="evidence" value="ECO:0007669"/>
    <property type="project" value="UniProtKB-KW"/>
</dbReference>
<evidence type="ECO:0000256" key="10">
    <source>
        <dbReference type="SAM" id="MobiDB-lite"/>
    </source>
</evidence>
<dbReference type="InterPro" id="IPR041577">
    <property type="entry name" value="RT_RNaseH_2"/>
</dbReference>
<dbReference type="Gene3D" id="3.30.420.10">
    <property type="entry name" value="Ribonuclease H-like superfamily/Ribonuclease H"/>
    <property type="match status" value="1"/>
</dbReference>
<evidence type="ECO:0008006" key="15">
    <source>
        <dbReference type="Google" id="ProtNLM"/>
    </source>
</evidence>
<evidence type="ECO:0000256" key="8">
    <source>
        <dbReference type="ARBA" id="ARBA00023268"/>
    </source>
</evidence>
<keyword evidence="8" id="KW-0511">Multifunctional enzyme</keyword>
<dbReference type="CDD" id="cd09274">
    <property type="entry name" value="RNase_HI_RT_Ty3"/>
    <property type="match status" value="1"/>
</dbReference>
<dbReference type="FunFam" id="3.10.20.370:FF:000001">
    <property type="entry name" value="Retrovirus-related Pol polyprotein from transposon 17.6-like protein"/>
    <property type="match status" value="1"/>
</dbReference>
<evidence type="ECO:0000256" key="2">
    <source>
        <dbReference type="ARBA" id="ARBA00022679"/>
    </source>
</evidence>
<keyword evidence="7" id="KW-0695">RNA-directed DNA polymerase</keyword>
<dbReference type="PANTHER" id="PTHR37984">
    <property type="entry name" value="PROTEIN CBG26694"/>
    <property type="match status" value="1"/>
</dbReference>
<evidence type="ECO:0000259" key="11">
    <source>
        <dbReference type="PROSITE" id="PS50878"/>
    </source>
</evidence>